<reference evidence="3" key="1">
    <citation type="journal article" date="2023" name="Science">
        <title>Genome structures resolve the early diversification of teleost fishes.</title>
        <authorList>
            <person name="Parey E."/>
            <person name="Louis A."/>
            <person name="Montfort J."/>
            <person name="Bouchez O."/>
            <person name="Roques C."/>
            <person name="Iampietro C."/>
            <person name="Lluch J."/>
            <person name="Castinel A."/>
            <person name="Donnadieu C."/>
            <person name="Desvignes T."/>
            <person name="Floi Bucao C."/>
            <person name="Jouanno E."/>
            <person name="Wen M."/>
            <person name="Mejri S."/>
            <person name="Dirks R."/>
            <person name="Jansen H."/>
            <person name="Henkel C."/>
            <person name="Chen W.J."/>
            <person name="Zahm M."/>
            <person name="Cabau C."/>
            <person name="Klopp C."/>
            <person name="Thompson A.W."/>
            <person name="Robinson-Rechavi M."/>
            <person name="Braasch I."/>
            <person name="Lecointre G."/>
            <person name="Bobe J."/>
            <person name="Postlethwait J.H."/>
            <person name="Berthelot C."/>
            <person name="Roest Crollius H."/>
            <person name="Guiguen Y."/>
        </authorList>
    </citation>
    <scope>NUCLEOTIDE SEQUENCE</scope>
    <source>
        <strain evidence="3">WJC10195</strain>
    </source>
</reference>
<evidence type="ECO:0000256" key="1">
    <source>
        <dbReference type="SAM" id="MobiDB-lite"/>
    </source>
</evidence>
<dbReference type="InterPro" id="IPR003309">
    <property type="entry name" value="SCAN_dom"/>
</dbReference>
<accession>A0A9Q1IUF3</accession>
<sequence length="296" mass="33319">MGLRSQKVGMAELKEDEAWDTVEEKEFERLGARPRTSTPHQRREEGFLEELRGLRASILQAAQAAEGLQRPELTTTTMTAESPRMALSTPHRHTTGVSVTQPVNPSQQTATPPVHAEPSYMAPPAERVIRKEPKMPMLQQGEDIETYLLQFERIASTGVGLRESHESYHHLKGLYHRWIRLEQWSKEEIGELVILEQLLCILPYDTRTWVKEHEPDNGLTAAKLALQYINARRGGQQRSYSTPQGTRDPKDNRENGGNPVGAGNMKGDSERTATKGVVCFCSQAIRPLFVRCANLN</sequence>
<feature type="compositionally biased region" description="Polar residues" evidence="1">
    <location>
        <begin position="95"/>
        <end position="111"/>
    </location>
</feature>
<dbReference type="PANTHER" id="PTHR46888">
    <property type="entry name" value="ZINC KNUCKLE DOMAINCONTAINING PROTEIN-RELATED"/>
    <property type="match status" value="1"/>
</dbReference>
<gene>
    <name evidence="3" type="ORF">SKAU_G00209560</name>
</gene>
<comment type="caution">
    <text evidence="3">The sequence shown here is derived from an EMBL/GenBank/DDBJ whole genome shotgun (WGS) entry which is preliminary data.</text>
</comment>
<dbReference type="Gene3D" id="1.10.4020.10">
    <property type="entry name" value="DNA breaking-rejoining enzymes"/>
    <property type="match status" value="1"/>
</dbReference>
<dbReference type="PANTHER" id="PTHR46888:SF1">
    <property type="entry name" value="RIBONUCLEASE H"/>
    <property type="match status" value="1"/>
</dbReference>
<feature type="region of interest" description="Disordered" evidence="1">
    <location>
        <begin position="232"/>
        <end position="269"/>
    </location>
</feature>
<dbReference type="SUPFAM" id="SSF47353">
    <property type="entry name" value="Retrovirus capsid dimerization domain-like"/>
    <property type="match status" value="1"/>
</dbReference>
<dbReference type="SMART" id="SM00431">
    <property type="entry name" value="SCAN"/>
    <property type="match status" value="1"/>
</dbReference>
<name>A0A9Q1IUF3_SYNKA</name>
<dbReference type="Proteomes" id="UP001152622">
    <property type="component" value="Chromosome 7"/>
</dbReference>
<proteinExistence type="predicted"/>
<dbReference type="PROSITE" id="PS50804">
    <property type="entry name" value="SCAN_BOX"/>
    <property type="match status" value="1"/>
</dbReference>
<dbReference type="InterPro" id="IPR038269">
    <property type="entry name" value="SCAN_sf"/>
</dbReference>
<feature type="region of interest" description="Disordered" evidence="1">
    <location>
        <begin position="80"/>
        <end position="119"/>
    </location>
</feature>
<organism evidence="3 4">
    <name type="scientific">Synaphobranchus kaupii</name>
    <name type="common">Kaup's arrowtooth eel</name>
    <dbReference type="NCBI Taxonomy" id="118154"/>
    <lineage>
        <taxon>Eukaryota</taxon>
        <taxon>Metazoa</taxon>
        <taxon>Chordata</taxon>
        <taxon>Craniata</taxon>
        <taxon>Vertebrata</taxon>
        <taxon>Euteleostomi</taxon>
        <taxon>Actinopterygii</taxon>
        <taxon>Neopterygii</taxon>
        <taxon>Teleostei</taxon>
        <taxon>Anguilliformes</taxon>
        <taxon>Synaphobranchidae</taxon>
        <taxon>Synaphobranchus</taxon>
    </lineage>
</organism>
<evidence type="ECO:0000259" key="2">
    <source>
        <dbReference type="PROSITE" id="PS50804"/>
    </source>
</evidence>
<dbReference type="EMBL" id="JAINUF010000007">
    <property type="protein sequence ID" value="KAJ8353389.1"/>
    <property type="molecule type" value="Genomic_DNA"/>
</dbReference>
<feature type="compositionally biased region" description="Polar residues" evidence="1">
    <location>
        <begin position="236"/>
        <end position="245"/>
    </location>
</feature>
<protein>
    <recommendedName>
        <fullName evidence="2">SCAN box domain-containing protein</fullName>
    </recommendedName>
</protein>
<keyword evidence="4" id="KW-1185">Reference proteome</keyword>
<dbReference type="Pfam" id="PF02023">
    <property type="entry name" value="SCAN"/>
    <property type="match status" value="1"/>
</dbReference>
<feature type="domain" description="SCAN box" evidence="2">
    <location>
        <begin position="165"/>
        <end position="224"/>
    </location>
</feature>
<dbReference type="OrthoDB" id="6077919at2759"/>
<evidence type="ECO:0000313" key="4">
    <source>
        <dbReference type="Proteomes" id="UP001152622"/>
    </source>
</evidence>
<evidence type="ECO:0000313" key="3">
    <source>
        <dbReference type="EMBL" id="KAJ8353389.1"/>
    </source>
</evidence>
<dbReference type="AlphaFoldDB" id="A0A9Q1IUF3"/>